<accession>A0A7G5XKR6</accession>
<dbReference type="InterPro" id="IPR037401">
    <property type="entry name" value="SnoaL-like"/>
</dbReference>
<dbReference type="Pfam" id="PF12680">
    <property type="entry name" value="SnoaL_2"/>
    <property type="match status" value="1"/>
</dbReference>
<gene>
    <name evidence="3" type="ORF">H4075_07770</name>
</gene>
<sequence>MRNLLFFAAICSVMFLYAENAKSGTGFMIKQNALHKQDSLPKSVAEKLVQEQLDAYNARNIDAFLAPYSDSVELYEYPVKLIGKGKVQMREMYTGLFKEVTNLHCELVNRMVLGNTVIDYESVIGFEAQPVKAIAIYTIEGNKISKVRFIQ</sequence>
<feature type="signal peptide" evidence="1">
    <location>
        <begin position="1"/>
        <end position="18"/>
    </location>
</feature>
<evidence type="ECO:0000259" key="2">
    <source>
        <dbReference type="Pfam" id="PF12680"/>
    </source>
</evidence>
<keyword evidence="1" id="KW-0732">Signal</keyword>
<dbReference type="SUPFAM" id="SSF54427">
    <property type="entry name" value="NTF2-like"/>
    <property type="match status" value="1"/>
</dbReference>
<dbReference type="EMBL" id="CP060007">
    <property type="protein sequence ID" value="QNA46069.1"/>
    <property type="molecule type" value="Genomic_DNA"/>
</dbReference>
<dbReference type="RefSeq" id="WP_182805672.1">
    <property type="nucleotide sequence ID" value="NZ_CP060007.1"/>
</dbReference>
<protein>
    <submittedName>
        <fullName evidence="3">Nuclear transport factor 2 family protein</fullName>
    </submittedName>
</protein>
<name>A0A7G5XKR6_9BACT</name>
<dbReference type="Gene3D" id="3.10.450.50">
    <property type="match status" value="1"/>
</dbReference>
<feature type="chain" id="PRO_5028929502" evidence="1">
    <location>
        <begin position="19"/>
        <end position="151"/>
    </location>
</feature>
<organism evidence="3 4">
    <name type="scientific">Lacibacter sediminis</name>
    <dbReference type="NCBI Taxonomy" id="2760713"/>
    <lineage>
        <taxon>Bacteria</taxon>
        <taxon>Pseudomonadati</taxon>
        <taxon>Bacteroidota</taxon>
        <taxon>Chitinophagia</taxon>
        <taxon>Chitinophagales</taxon>
        <taxon>Chitinophagaceae</taxon>
        <taxon>Lacibacter</taxon>
    </lineage>
</organism>
<reference evidence="4" key="1">
    <citation type="submission" date="2020-08" db="EMBL/GenBank/DDBJ databases">
        <title>Lacibacter sp. S13-6-6 genome sequencing.</title>
        <authorList>
            <person name="Jin L."/>
        </authorList>
    </citation>
    <scope>NUCLEOTIDE SEQUENCE [LARGE SCALE GENOMIC DNA]</scope>
    <source>
        <strain evidence="4">S13-6-6</strain>
    </source>
</reference>
<keyword evidence="4" id="KW-1185">Reference proteome</keyword>
<proteinExistence type="predicted"/>
<dbReference type="InterPro" id="IPR032710">
    <property type="entry name" value="NTF2-like_dom_sf"/>
</dbReference>
<feature type="domain" description="SnoaL-like" evidence="2">
    <location>
        <begin position="49"/>
        <end position="146"/>
    </location>
</feature>
<dbReference type="AlphaFoldDB" id="A0A7G5XKR6"/>
<dbReference type="KEGG" id="lacs:H4075_07770"/>
<dbReference type="Proteomes" id="UP000515344">
    <property type="component" value="Chromosome"/>
</dbReference>
<evidence type="ECO:0000313" key="3">
    <source>
        <dbReference type="EMBL" id="QNA46069.1"/>
    </source>
</evidence>
<evidence type="ECO:0000313" key="4">
    <source>
        <dbReference type="Proteomes" id="UP000515344"/>
    </source>
</evidence>
<evidence type="ECO:0000256" key="1">
    <source>
        <dbReference type="SAM" id="SignalP"/>
    </source>
</evidence>